<keyword evidence="1 3" id="KW-0547">Nucleotide-binding</keyword>
<dbReference type="EMBL" id="DUFG01000025">
    <property type="protein sequence ID" value="HIH08710.1"/>
    <property type="molecule type" value="Genomic_DNA"/>
</dbReference>
<dbReference type="Pfam" id="PF03477">
    <property type="entry name" value="ATP-cone"/>
    <property type="match status" value="1"/>
</dbReference>
<dbReference type="GO" id="GO:0005524">
    <property type="term" value="F:ATP binding"/>
    <property type="evidence" value="ECO:0007669"/>
    <property type="project" value="UniProtKB-UniRule"/>
</dbReference>
<sequence length="89" mass="10363">MVLIVKRKGHKEKFDEKKAYASCYYAARNCHYSEQKSEKIASAALSKLKSWLKGKNEIDSAELFQFIAKQLKQIDKDAGFMYETHRDIN</sequence>
<dbReference type="InterPro" id="IPR005144">
    <property type="entry name" value="ATP-cone_dom"/>
</dbReference>
<keyword evidence="2 3" id="KW-0067">ATP-binding</keyword>
<protein>
    <recommendedName>
        <fullName evidence="4">ATP-cone domain-containing protein</fullName>
    </recommendedName>
</protein>
<name>A0A7J4IV66_9ARCH</name>
<dbReference type="PROSITE" id="PS51161">
    <property type="entry name" value="ATP_CONE"/>
    <property type="match status" value="1"/>
</dbReference>
<evidence type="ECO:0000256" key="2">
    <source>
        <dbReference type="ARBA" id="ARBA00022840"/>
    </source>
</evidence>
<dbReference type="AlphaFoldDB" id="A0A7J4IV66"/>
<organism evidence="5 6">
    <name type="scientific">Candidatus Iainarchaeum sp</name>
    <dbReference type="NCBI Taxonomy" id="3101447"/>
    <lineage>
        <taxon>Archaea</taxon>
        <taxon>Candidatus Iainarchaeota</taxon>
        <taxon>Candidatus Iainarchaeia</taxon>
        <taxon>Candidatus Iainarchaeales</taxon>
        <taxon>Candidatus Iainarchaeaceae</taxon>
        <taxon>Candidatus Iainarchaeum</taxon>
    </lineage>
</organism>
<dbReference type="Proteomes" id="UP000577419">
    <property type="component" value="Unassembled WGS sequence"/>
</dbReference>
<gene>
    <name evidence="5" type="ORF">HA237_05065</name>
</gene>
<evidence type="ECO:0000256" key="1">
    <source>
        <dbReference type="ARBA" id="ARBA00022741"/>
    </source>
</evidence>
<reference evidence="6" key="1">
    <citation type="journal article" date="2020" name="bioRxiv">
        <title>A rank-normalized archaeal taxonomy based on genome phylogeny resolves widespread incomplete and uneven classifications.</title>
        <authorList>
            <person name="Rinke C."/>
            <person name="Chuvochina M."/>
            <person name="Mussig A.J."/>
            <person name="Chaumeil P.-A."/>
            <person name="Waite D.W."/>
            <person name="Whitman W.B."/>
            <person name="Parks D.H."/>
            <person name="Hugenholtz P."/>
        </authorList>
    </citation>
    <scope>NUCLEOTIDE SEQUENCE [LARGE SCALE GENOMIC DNA]</scope>
</reference>
<evidence type="ECO:0000313" key="6">
    <source>
        <dbReference type="Proteomes" id="UP000577419"/>
    </source>
</evidence>
<evidence type="ECO:0000259" key="4">
    <source>
        <dbReference type="PROSITE" id="PS51161"/>
    </source>
</evidence>
<comment type="caution">
    <text evidence="5">The sequence shown here is derived from an EMBL/GenBank/DDBJ whole genome shotgun (WGS) entry which is preliminary data.</text>
</comment>
<proteinExistence type="predicted"/>
<accession>A0A7J4IV66</accession>
<evidence type="ECO:0000256" key="3">
    <source>
        <dbReference type="PROSITE-ProRule" id="PRU00492"/>
    </source>
</evidence>
<evidence type="ECO:0000313" key="5">
    <source>
        <dbReference type="EMBL" id="HIH08710.1"/>
    </source>
</evidence>
<feature type="domain" description="ATP-cone" evidence="4">
    <location>
        <begin position="2"/>
        <end position="89"/>
    </location>
</feature>